<evidence type="ECO:0000313" key="2">
    <source>
        <dbReference type="EMBL" id="MFD2570933.1"/>
    </source>
</evidence>
<feature type="domain" description="Secretion system C-terminal sorting" evidence="1">
    <location>
        <begin position="696"/>
        <end position="771"/>
    </location>
</feature>
<accession>A0ABW5M1K5</accession>
<dbReference type="InterPro" id="IPR017853">
    <property type="entry name" value="GH"/>
</dbReference>
<dbReference type="PANTHER" id="PTHR12631">
    <property type="entry name" value="ALPHA-L-IDURONIDASE"/>
    <property type="match status" value="1"/>
</dbReference>
<dbReference type="InterPro" id="IPR026444">
    <property type="entry name" value="Secre_tail"/>
</dbReference>
<sequence length="774" mass="86043">MIKIVFTSIIVYASVLAIAPIQERSLSANVTEYSAPKAGKIPIDPKRWYQVNHVGTGLEGLFDGVTDVSVNTGWGKILSNFDAYYPLLEGEQLTIESIRFYDGAGTNLETPVTLSIITEKWERIPIGRFIGDKYQAWVGPDPTQPNEFTLKTSIKNARYLVLNSSGDYPTEMELYGTYQAGKEPALAARRSYPFRHTLGINGFEWYAQDPDAPSPLRVVEDSRINALKSFSSMRHYMDWDKLEAEQGSYTYNPTFSGSWTYDGMYERLQKEGIEVLACLQTLPKWMENTYPADGRDYSNIPARYGSDLSLPSSYIEHARVGFQYMARYGFNKNIDPSLVKVSPIVTSAGVNVLKIGLGLIRYIECNNEPDKFWKGRNGYQSAREYAANLSAFYDGHKNTMGPGVGVKNADPSVTVVIGGMSASTTDYVRAMIDWCKEFRGYRPDGSINLCWDVINQHLYANDAKSSQSGGATRGAAPELAGVGEQAAEFVKLARQYAGGMPVWITEAGYDVNQGSPFHAIPIGEKSVLETQADWTLRTSLLYSRIGIDRVFFFQAYDDNLLNPTQFSSMGLLNANKSRKPAADYLYQAKNLLGDYQYKETLNKDPLVDRYEQDGQSAYVLLIPDERGRTGTYNLPVNKGDTVQICTPAVGRDEMTKTTQVSQTGTITINVSETPVFVMPFSKAGEVKNNDLSSLQIFPNPAADYAELAMENGANEAVDVTVYGSSGRRLKQVSFAKPVRQLRAQIDLGSLPNGIYMLEVRQGQARLVKKIIRAR</sequence>
<dbReference type="RefSeq" id="WP_381522044.1">
    <property type="nucleotide sequence ID" value="NZ_JBHULN010000005.1"/>
</dbReference>
<protein>
    <submittedName>
        <fullName evidence="2">T9SS type A sorting domain-containing protein</fullName>
    </submittedName>
</protein>
<proteinExistence type="predicted"/>
<dbReference type="PANTHER" id="PTHR12631:SF10">
    <property type="entry name" value="BETA-XYLOSIDASE-LIKE PROTEIN-RELATED"/>
    <property type="match status" value="1"/>
</dbReference>
<dbReference type="Pfam" id="PF18962">
    <property type="entry name" value="Por_Secre_tail"/>
    <property type="match status" value="1"/>
</dbReference>
<reference evidence="3" key="1">
    <citation type="journal article" date="2019" name="Int. J. Syst. Evol. Microbiol.">
        <title>The Global Catalogue of Microorganisms (GCM) 10K type strain sequencing project: providing services to taxonomists for standard genome sequencing and annotation.</title>
        <authorList>
            <consortium name="The Broad Institute Genomics Platform"/>
            <consortium name="The Broad Institute Genome Sequencing Center for Infectious Disease"/>
            <person name="Wu L."/>
            <person name="Ma J."/>
        </authorList>
    </citation>
    <scope>NUCLEOTIDE SEQUENCE [LARGE SCALE GENOMIC DNA]</scope>
    <source>
        <strain evidence="3">KCTC 42805</strain>
    </source>
</reference>
<gene>
    <name evidence="2" type="ORF">ACFSUS_09835</name>
</gene>
<dbReference type="Proteomes" id="UP001597469">
    <property type="component" value="Unassembled WGS sequence"/>
</dbReference>
<evidence type="ECO:0000259" key="1">
    <source>
        <dbReference type="Pfam" id="PF18962"/>
    </source>
</evidence>
<dbReference type="SUPFAM" id="SSF51445">
    <property type="entry name" value="(Trans)glycosidases"/>
    <property type="match status" value="1"/>
</dbReference>
<dbReference type="EMBL" id="JBHULN010000005">
    <property type="protein sequence ID" value="MFD2570933.1"/>
    <property type="molecule type" value="Genomic_DNA"/>
</dbReference>
<dbReference type="InterPro" id="IPR051923">
    <property type="entry name" value="Glycosyl_Hydrolase_39"/>
</dbReference>
<dbReference type="Gene3D" id="3.20.20.80">
    <property type="entry name" value="Glycosidases"/>
    <property type="match status" value="1"/>
</dbReference>
<comment type="caution">
    <text evidence="2">The sequence shown here is derived from an EMBL/GenBank/DDBJ whole genome shotgun (WGS) entry which is preliminary data.</text>
</comment>
<evidence type="ECO:0000313" key="3">
    <source>
        <dbReference type="Proteomes" id="UP001597469"/>
    </source>
</evidence>
<organism evidence="2 3">
    <name type="scientific">Spirosoma soli</name>
    <dbReference type="NCBI Taxonomy" id="1770529"/>
    <lineage>
        <taxon>Bacteria</taxon>
        <taxon>Pseudomonadati</taxon>
        <taxon>Bacteroidota</taxon>
        <taxon>Cytophagia</taxon>
        <taxon>Cytophagales</taxon>
        <taxon>Cytophagaceae</taxon>
        <taxon>Spirosoma</taxon>
    </lineage>
</organism>
<name>A0ABW5M1K5_9BACT</name>
<dbReference type="NCBIfam" id="TIGR04183">
    <property type="entry name" value="Por_Secre_tail"/>
    <property type="match status" value="1"/>
</dbReference>
<keyword evidence="3" id="KW-1185">Reference proteome</keyword>